<keyword evidence="3" id="KW-1185">Reference proteome</keyword>
<evidence type="ECO:0000313" key="3">
    <source>
        <dbReference type="Proteomes" id="UP000430146"/>
    </source>
</evidence>
<dbReference type="Proteomes" id="UP000430146">
    <property type="component" value="Unassembled WGS sequence"/>
</dbReference>
<sequence>MRDHGDPWLRDRRKGQPKPGSDLARDDTEGPPVSPISHRVLVMALDHLGFVVDAVWSGPPKRLNAPFSALRTALECGARARWLLEPDDARERRLRAVRYRYQNLEEMRKAITTMSGTHMVNEQDEARSQILAGVKAEKARLEKWASTFGADGLTEPPSTLDMLLSMVDVNTHAGTGFIQLWRQGSASVHGHYWVDDMRGNTGAFDVDWFHVSIQGAMLFINEAMNLHHIRHTRTSQN</sequence>
<feature type="compositionally biased region" description="Basic and acidic residues" evidence="1">
    <location>
        <begin position="1"/>
        <end position="10"/>
    </location>
</feature>
<proteinExistence type="predicted"/>
<protein>
    <submittedName>
        <fullName evidence="2">Uncharacterized protein</fullName>
    </submittedName>
</protein>
<evidence type="ECO:0000256" key="1">
    <source>
        <dbReference type="SAM" id="MobiDB-lite"/>
    </source>
</evidence>
<dbReference type="AlphaFoldDB" id="A0A5S9NZK0"/>
<name>A0A5S9NZK0_MYCVN</name>
<dbReference type="EMBL" id="CACSIP010000005">
    <property type="protein sequence ID" value="CAA0096162.1"/>
    <property type="molecule type" value="Genomic_DNA"/>
</dbReference>
<accession>A0A5S9NZK0</accession>
<evidence type="ECO:0000313" key="2">
    <source>
        <dbReference type="EMBL" id="CAA0096162.1"/>
    </source>
</evidence>
<organism evidence="2 3">
    <name type="scientific">Mycolicibacterium vanbaalenii</name>
    <name type="common">Mycobacterium vanbaalenii</name>
    <dbReference type="NCBI Taxonomy" id="110539"/>
    <lineage>
        <taxon>Bacteria</taxon>
        <taxon>Bacillati</taxon>
        <taxon>Actinomycetota</taxon>
        <taxon>Actinomycetes</taxon>
        <taxon>Mycobacteriales</taxon>
        <taxon>Mycobacteriaceae</taxon>
        <taxon>Mycolicibacterium</taxon>
    </lineage>
</organism>
<feature type="region of interest" description="Disordered" evidence="1">
    <location>
        <begin position="1"/>
        <end position="34"/>
    </location>
</feature>
<gene>
    <name evidence="2" type="ORF">AELLOGFF_02938</name>
</gene>
<reference evidence="2 3" key="1">
    <citation type="submission" date="2019-11" db="EMBL/GenBank/DDBJ databases">
        <authorList>
            <person name="Holert J."/>
        </authorList>
    </citation>
    <scope>NUCLEOTIDE SEQUENCE [LARGE SCALE GENOMIC DNA]</scope>
    <source>
        <strain evidence="2">BC8_1</strain>
    </source>
</reference>